<comment type="caution">
    <text evidence="1">The sequence shown here is derived from an EMBL/GenBank/DDBJ whole genome shotgun (WGS) entry which is preliminary data.</text>
</comment>
<accession>A0ABT6XVF3</accession>
<dbReference type="Proteomes" id="UP001529245">
    <property type="component" value="Unassembled WGS sequence"/>
</dbReference>
<proteinExistence type="predicted"/>
<dbReference type="InterPro" id="IPR036388">
    <property type="entry name" value="WH-like_DNA-bd_sf"/>
</dbReference>
<keyword evidence="2" id="KW-1185">Reference proteome</keyword>
<sequence>MDFESFFPYIHRLAKRLVRFRRSAMLDEQDLASAAVSALWQKCREQSLDERRAKQVIKYAMLDALRSSNIAKMPRSTSISQAIQAYRQAAQPDAIDRAHFDDPIEAWENAELVRQIASKLEKLARGDQILMSLLFEQELSFQEAAEVLGMTKSQVYHRYQAILAWVRRELGLSEASGRR</sequence>
<dbReference type="InterPro" id="IPR014284">
    <property type="entry name" value="RNA_pol_sigma-70_dom"/>
</dbReference>
<dbReference type="EMBL" id="JASGCB010000002">
    <property type="protein sequence ID" value="MDI9259023.1"/>
    <property type="molecule type" value="Genomic_DNA"/>
</dbReference>
<reference evidence="1 2" key="1">
    <citation type="submission" date="2023-04" db="EMBL/GenBank/DDBJ databases">
        <title>A. sendaiensis sub sp. chiapanensis a novel subspecie with specific adaptation in bacterial cell wall isolated from an active volcano.</title>
        <authorList>
            <person name="Alvarez Gutierrez P.E."/>
            <person name="Ortiz Cortes L.Y."/>
        </authorList>
    </citation>
    <scope>NUCLEOTIDE SEQUENCE [LARGE SCALE GENOMIC DNA]</scope>
    <source>
        <strain evidence="1 2">PA2</strain>
    </source>
</reference>
<evidence type="ECO:0000313" key="2">
    <source>
        <dbReference type="Proteomes" id="UP001529245"/>
    </source>
</evidence>
<dbReference type="NCBIfam" id="TIGR02937">
    <property type="entry name" value="sigma70-ECF"/>
    <property type="match status" value="1"/>
</dbReference>
<dbReference type="Gene3D" id="1.10.10.10">
    <property type="entry name" value="Winged helix-like DNA-binding domain superfamily/Winged helix DNA-binding domain"/>
    <property type="match status" value="1"/>
</dbReference>
<organism evidence="1 2">
    <name type="scientific">Alicyclobacillus sendaiensis PA2</name>
    <dbReference type="NCBI Taxonomy" id="3029425"/>
    <lineage>
        <taxon>Bacteria</taxon>
        <taxon>Bacillati</taxon>
        <taxon>Bacillota</taxon>
        <taxon>Bacilli</taxon>
        <taxon>Bacillales</taxon>
        <taxon>Alicyclobacillaceae</taxon>
        <taxon>Alicyclobacillus</taxon>
    </lineage>
</organism>
<gene>
    <name evidence="1" type="ORF">QID03_02380</name>
</gene>
<protein>
    <submittedName>
        <fullName evidence="1">Sigma-70 family RNA polymerase sigma factor</fullName>
    </submittedName>
</protein>
<evidence type="ECO:0000313" key="1">
    <source>
        <dbReference type="EMBL" id="MDI9259023.1"/>
    </source>
</evidence>
<dbReference type="RefSeq" id="WP_283202627.1">
    <property type="nucleotide sequence ID" value="NZ_JASGCB010000002.1"/>
</dbReference>
<dbReference type="InterPro" id="IPR013324">
    <property type="entry name" value="RNA_pol_sigma_r3/r4-like"/>
</dbReference>
<dbReference type="SUPFAM" id="SSF88659">
    <property type="entry name" value="Sigma3 and sigma4 domains of RNA polymerase sigma factors"/>
    <property type="match status" value="1"/>
</dbReference>
<name>A0ABT6XVF3_ALISE</name>